<dbReference type="EMBL" id="NSKB01000007">
    <property type="protein sequence ID" value="PAU75043.1"/>
    <property type="molecule type" value="Genomic_DNA"/>
</dbReference>
<dbReference type="InterPro" id="IPR051344">
    <property type="entry name" value="Vgb"/>
</dbReference>
<dbReference type="OrthoDB" id="176203at2"/>
<comment type="caution">
    <text evidence="1">The sequence shown here is derived from an EMBL/GenBank/DDBJ whole genome shotgun (WGS) entry which is preliminary data.</text>
</comment>
<keyword evidence="2" id="KW-1185">Reference proteome</keyword>
<sequence>MKASSTQAALPSDSNECATLKAAALACLLWLILAALNWPPQAEARAFRQLEHSRWSAADNGPSQVGALAQTHDGYLWLGSNDSLLRFDGVRFTRYQPANGQALGTVSALLATNAGLWVGLRAGGLRFISSNEMANYPPQDGLPGGVIYSLAEDQLGHIWAATNDGLARFDGRQWQRISTQMNFPGLHSSAVFVDRSGVLWAANEERLFYLPKNARSFIDTGLSVAWASQIVQAPDGDIWVADRYNGTLQSFSPDTGEVKRLPTSAGGNSGLLFDSAGALWVGTIGDGTHYLAQPSAQIGTSETATEKYTSRDGLSSDYIWPLLEDSEGNIWVGTSSGLDRFRPRTVAMAPLPDNAINFALAAGTDGSIWAGSGNLPAMRLKADHLDSLNAPPPVTSALTDGQGRIWMGGPNGIWRSRGDHLEKVTDLPSSALPDSAVRAMALGANGTLWVSINRQGLFSWREGSWTRVESPSLPSQIMPVSAAADDQGRLWFGYRDNLIVTRNVFGTRHWGLADGLQVGHVTAISHQGKRS</sequence>
<dbReference type="AlphaFoldDB" id="A0A2A2ERX9"/>
<organism evidence="1 2">
    <name type="scientific">Halomonas salipaludis</name>
    <dbReference type="NCBI Taxonomy" id="2032625"/>
    <lineage>
        <taxon>Bacteria</taxon>
        <taxon>Pseudomonadati</taxon>
        <taxon>Pseudomonadota</taxon>
        <taxon>Gammaproteobacteria</taxon>
        <taxon>Oceanospirillales</taxon>
        <taxon>Halomonadaceae</taxon>
        <taxon>Halomonas</taxon>
    </lineage>
</organism>
<dbReference type="Pfam" id="PF07494">
    <property type="entry name" value="Reg_prop"/>
    <property type="match status" value="2"/>
</dbReference>
<dbReference type="Proteomes" id="UP000217771">
    <property type="component" value="Unassembled WGS sequence"/>
</dbReference>
<proteinExistence type="predicted"/>
<dbReference type="Gene3D" id="2.130.10.10">
    <property type="entry name" value="YVTN repeat-like/Quinoprotein amine dehydrogenase"/>
    <property type="match status" value="3"/>
</dbReference>
<gene>
    <name evidence="1" type="ORF">CK498_17960</name>
</gene>
<dbReference type="InterPro" id="IPR015943">
    <property type="entry name" value="WD40/YVTN_repeat-like_dom_sf"/>
</dbReference>
<dbReference type="PANTHER" id="PTHR40274:SF3">
    <property type="entry name" value="VIRGINIAMYCIN B LYASE"/>
    <property type="match status" value="1"/>
</dbReference>
<evidence type="ECO:0000313" key="1">
    <source>
        <dbReference type="EMBL" id="PAU75043.1"/>
    </source>
</evidence>
<reference evidence="1 2" key="1">
    <citation type="submission" date="2017-08" db="EMBL/GenBank/DDBJ databases">
        <title>Halomonas alkalisoli sp. nov., isolated from saline alkaline soil.</title>
        <authorList>
            <person name="Wang D."/>
            <person name="Zhang G."/>
        </authorList>
    </citation>
    <scope>NUCLEOTIDE SEQUENCE [LARGE SCALE GENOMIC DNA]</scope>
    <source>
        <strain evidence="1 2">WRN001</strain>
    </source>
</reference>
<dbReference type="SUPFAM" id="SSF63829">
    <property type="entry name" value="Calcium-dependent phosphotriesterase"/>
    <property type="match status" value="2"/>
</dbReference>
<evidence type="ECO:0000313" key="2">
    <source>
        <dbReference type="Proteomes" id="UP000217771"/>
    </source>
</evidence>
<protein>
    <submittedName>
        <fullName evidence="1">Uncharacterized protein</fullName>
    </submittedName>
</protein>
<accession>A0A2A2ERX9</accession>
<dbReference type="PANTHER" id="PTHR40274">
    <property type="entry name" value="VIRGINIAMYCIN B LYASE"/>
    <property type="match status" value="1"/>
</dbReference>
<name>A0A2A2ERX9_9GAMM</name>
<dbReference type="RefSeq" id="WP_095622240.1">
    <property type="nucleotide sequence ID" value="NZ_NSKB01000007.1"/>
</dbReference>
<dbReference type="InterPro" id="IPR011110">
    <property type="entry name" value="Reg_prop"/>
</dbReference>